<feature type="transmembrane region" description="Helical" evidence="6">
    <location>
        <begin position="653"/>
        <end position="678"/>
    </location>
</feature>
<dbReference type="NCBIfam" id="TIGR03061">
    <property type="entry name" value="pip_yhgE_Nterm"/>
    <property type="match status" value="1"/>
</dbReference>
<feature type="transmembrane region" description="Helical" evidence="6">
    <location>
        <begin position="573"/>
        <end position="594"/>
    </location>
</feature>
<dbReference type="RefSeq" id="WP_040373938.1">
    <property type="nucleotide sequence ID" value="NZ_CP068053.1"/>
</dbReference>
<evidence type="ECO:0000256" key="5">
    <source>
        <dbReference type="SAM" id="Coils"/>
    </source>
</evidence>
<dbReference type="InterPro" id="IPR017501">
    <property type="entry name" value="Phage_infect_YhgE_C"/>
</dbReference>
<comment type="subcellular location">
    <subcellularLocation>
        <location evidence="1">Membrane</location>
        <topology evidence="1">Multi-pass membrane protein</topology>
    </subcellularLocation>
</comment>
<sequence length="700" mass="78686">MKQILEIFGEDIQSIYKNWVVSIIILFLMLLPSAYAWINIIASWDPYGETKGILVGVANNDKGAVFKDQEVNIGNDIIQELKGNQKLGWQFTTEDEAISKVKKGKFYASIVIPENFSEHILTVINDNPTHAKIDYYVNEKINAIAPKITNTGANSIVDSVSKSIIKTASSTILTIFNELGIELNQDLPSIENMKKMVFKLEKILPELEQSMETIDEKIEKAEGILEVVDNGFESLETLTNQREQLSSEVKLYIESFQKTIENIDPIIRENLTTVQAESVLFTDWVNGLSNQDLTETEANQVREKGNERLKRQADLAGSLQGLLVKMNAFSNKNLLDDEIAALNTLLSQTDSQQLALKSLNQEQLLNLSHSNKNIATNLLNNYSEVTSPKLNRIMEDAEQVLGDVNSLAALESVPDIKASMKSTNETLGKRLNELSELQKRYPEVKSKITILADKIREFDKMYNLNEISEFLRNDIERESDFFSEPVLLNQHSLFPIPNYGSAMSPFYTTLALWVGGTMLIALVNVDVVSDKKYYAYQIYLGRGLLFLVIGLMQALVVSVGNIVFLHIYAVEKLWYILFAMLISFVFITIVYTFVSVFGNIGKGLSILIMVLQISGSGGTFPVQVAPVFFQKINPLLPFTYAINLLRESVGGMIWSNVLMNILALLGYVAAALCIGLILKKPFFKATEKVRMKFNRSRIFH</sequence>
<dbReference type="InterPro" id="IPR017500">
    <property type="entry name" value="Phage_infect_YhgE_N"/>
</dbReference>
<keyword evidence="3 6" id="KW-1133">Transmembrane helix</keyword>
<evidence type="ECO:0000256" key="2">
    <source>
        <dbReference type="ARBA" id="ARBA00022692"/>
    </source>
</evidence>
<feature type="transmembrane region" description="Helical" evidence="6">
    <location>
        <begin position="544"/>
        <end position="567"/>
    </location>
</feature>
<evidence type="ECO:0000313" key="8">
    <source>
        <dbReference type="EMBL" id="QQT01890.1"/>
    </source>
</evidence>
<evidence type="ECO:0000256" key="3">
    <source>
        <dbReference type="ARBA" id="ARBA00022989"/>
    </source>
</evidence>
<keyword evidence="2 6" id="KW-0812">Transmembrane</keyword>
<protein>
    <submittedName>
        <fullName evidence="8">YhgE/Pip domain-containing protein</fullName>
    </submittedName>
</protein>
<dbReference type="InterPro" id="IPR013525">
    <property type="entry name" value="ABC2_TM"/>
</dbReference>
<dbReference type="PANTHER" id="PTHR43077:SF10">
    <property type="entry name" value="TRANSPORT PERMEASE PROTEIN"/>
    <property type="match status" value="1"/>
</dbReference>
<feature type="domain" description="ABC-2 type transporter transmembrane" evidence="7">
    <location>
        <begin position="23"/>
        <end position="163"/>
    </location>
</feature>
<dbReference type="KEGG" id="ppsr:I6J18_08620"/>
<dbReference type="Pfam" id="PF12698">
    <property type="entry name" value="ABC2_membrane_3"/>
    <property type="match status" value="1"/>
</dbReference>
<dbReference type="Gene3D" id="3.40.1710.10">
    <property type="entry name" value="abc type-2 transporter like domain"/>
    <property type="match status" value="1"/>
</dbReference>
<dbReference type="GO" id="GO:0016020">
    <property type="term" value="C:membrane"/>
    <property type="evidence" value="ECO:0007669"/>
    <property type="project" value="UniProtKB-SubCell"/>
</dbReference>
<evidence type="ECO:0000313" key="9">
    <source>
        <dbReference type="Proteomes" id="UP000595254"/>
    </source>
</evidence>
<evidence type="ECO:0000256" key="6">
    <source>
        <dbReference type="SAM" id="Phobius"/>
    </source>
</evidence>
<gene>
    <name evidence="8" type="ORF">I6J18_08620</name>
</gene>
<evidence type="ECO:0000256" key="1">
    <source>
        <dbReference type="ARBA" id="ARBA00004141"/>
    </source>
</evidence>
<dbReference type="AlphaFoldDB" id="A0A974NQE6"/>
<proteinExistence type="predicted"/>
<feature type="transmembrane region" description="Helical" evidence="6">
    <location>
        <begin position="20"/>
        <end position="38"/>
    </location>
</feature>
<evidence type="ECO:0000259" key="7">
    <source>
        <dbReference type="Pfam" id="PF12698"/>
    </source>
</evidence>
<feature type="transmembrane region" description="Helical" evidence="6">
    <location>
        <begin position="606"/>
        <end position="629"/>
    </location>
</feature>
<accession>A0A974NQE6</accession>
<organism evidence="8 9">
    <name type="scientific">Peribacillus psychrosaccharolyticus</name>
    <name type="common">Bacillus psychrosaccharolyticus</name>
    <dbReference type="NCBI Taxonomy" id="1407"/>
    <lineage>
        <taxon>Bacteria</taxon>
        <taxon>Bacillati</taxon>
        <taxon>Bacillota</taxon>
        <taxon>Bacilli</taxon>
        <taxon>Bacillales</taxon>
        <taxon>Bacillaceae</taxon>
        <taxon>Peribacillus</taxon>
    </lineage>
</organism>
<dbReference type="PANTHER" id="PTHR43077">
    <property type="entry name" value="TRANSPORT PERMEASE YVFS-RELATED"/>
    <property type="match status" value="1"/>
</dbReference>
<reference evidence="8 9" key="1">
    <citation type="submission" date="2021-01" db="EMBL/GenBank/DDBJ databases">
        <title>FDA dAtabase for Regulatory Grade micrObial Sequences (FDA-ARGOS): Supporting development and validation of Infectious Disease Dx tests.</title>
        <authorList>
            <person name="Nelson B."/>
            <person name="Plummer A."/>
            <person name="Tallon L."/>
            <person name="Sadzewicz L."/>
            <person name="Zhao X."/>
            <person name="Boylan J."/>
            <person name="Ott S."/>
            <person name="Bowen H."/>
            <person name="Vavikolanu K."/>
            <person name="Mehta A."/>
            <person name="Aluvathingal J."/>
            <person name="Nadendla S."/>
            <person name="Myers T."/>
            <person name="Yan Y."/>
            <person name="Sichtig H."/>
        </authorList>
    </citation>
    <scope>NUCLEOTIDE SEQUENCE [LARGE SCALE GENOMIC DNA]</scope>
    <source>
        <strain evidence="8 9">FDAARGOS_1161</strain>
    </source>
</reference>
<dbReference type="InterPro" id="IPR051328">
    <property type="entry name" value="T7SS_ABC-Transporter"/>
</dbReference>
<keyword evidence="9" id="KW-1185">Reference proteome</keyword>
<feature type="transmembrane region" description="Helical" evidence="6">
    <location>
        <begin position="505"/>
        <end position="523"/>
    </location>
</feature>
<dbReference type="Proteomes" id="UP000595254">
    <property type="component" value="Chromosome"/>
</dbReference>
<dbReference type="NCBIfam" id="TIGR03062">
    <property type="entry name" value="pip_yhgE_Cterm"/>
    <property type="match status" value="1"/>
</dbReference>
<keyword evidence="5" id="KW-0175">Coiled coil</keyword>
<feature type="coiled-coil region" evidence="5">
    <location>
        <begin position="204"/>
        <end position="255"/>
    </location>
</feature>
<dbReference type="GO" id="GO:0140359">
    <property type="term" value="F:ABC-type transporter activity"/>
    <property type="evidence" value="ECO:0007669"/>
    <property type="project" value="InterPro"/>
</dbReference>
<keyword evidence="4 6" id="KW-0472">Membrane</keyword>
<dbReference type="EMBL" id="CP068053">
    <property type="protein sequence ID" value="QQT01890.1"/>
    <property type="molecule type" value="Genomic_DNA"/>
</dbReference>
<name>A0A974NQE6_PERPY</name>
<evidence type="ECO:0000256" key="4">
    <source>
        <dbReference type="ARBA" id="ARBA00023136"/>
    </source>
</evidence>